<gene>
    <name evidence="1" type="ORF">PCOR1329_LOCUS14484</name>
</gene>
<organism evidence="1 2">
    <name type="scientific">Prorocentrum cordatum</name>
    <dbReference type="NCBI Taxonomy" id="2364126"/>
    <lineage>
        <taxon>Eukaryota</taxon>
        <taxon>Sar</taxon>
        <taxon>Alveolata</taxon>
        <taxon>Dinophyceae</taxon>
        <taxon>Prorocentrales</taxon>
        <taxon>Prorocentraceae</taxon>
        <taxon>Prorocentrum</taxon>
    </lineage>
</organism>
<proteinExistence type="predicted"/>
<accession>A0ABN9QSH7</accession>
<sequence>AAGAALTRLPFGEVPGDTLKAHLRSRLMALKQADCGARPLSCGSNLLHIIALAAREVEPDALRELGG</sequence>
<feature type="non-terminal residue" evidence="1">
    <location>
        <position position="1"/>
    </location>
</feature>
<keyword evidence="2" id="KW-1185">Reference proteome</keyword>
<name>A0ABN9QSH7_9DINO</name>
<evidence type="ECO:0000313" key="1">
    <source>
        <dbReference type="EMBL" id="CAK0809166.1"/>
    </source>
</evidence>
<dbReference type="Proteomes" id="UP001189429">
    <property type="component" value="Unassembled WGS sequence"/>
</dbReference>
<protein>
    <submittedName>
        <fullName evidence="1">Uncharacterized protein</fullName>
    </submittedName>
</protein>
<dbReference type="EMBL" id="CAUYUJ010004335">
    <property type="protein sequence ID" value="CAK0809166.1"/>
    <property type="molecule type" value="Genomic_DNA"/>
</dbReference>
<reference evidence="1" key="1">
    <citation type="submission" date="2023-10" db="EMBL/GenBank/DDBJ databases">
        <authorList>
            <person name="Chen Y."/>
            <person name="Shah S."/>
            <person name="Dougan E. K."/>
            <person name="Thang M."/>
            <person name="Chan C."/>
        </authorList>
    </citation>
    <scope>NUCLEOTIDE SEQUENCE [LARGE SCALE GENOMIC DNA]</scope>
</reference>
<comment type="caution">
    <text evidence="1">The sequence shown here is derived from an EMBL/GenBank/DDBJ whole genome shotgun (WGS) entry which is preliminary data.</text>
</comment>
<feature type="non-terminal residue" evidence="1">
    <location>
        <position position="67"/>
    </location>
</feature>
<evidence type="ECO:0000313" key="2">
    <source>
        <dbReference type="Proteomes" id="UP001189429"/>
    </source>
</evidence>